<dbReference type="PANTHER" id="PTHR12713:SF11">
    <property type="entry name" value="V-TYPE PROTON ATPASE SUBUNIT G"/>
    <property type="match status" value="1"/>
</dbReference>
<dbReference type="GeneID" id="14539627"/>
<proteinExistence type="inferred from homology"/>
<protein>
    <recommendedName>
        <fullName evidence="5">V-type proton ATPase subunit G</fullName>
    </recommendedName>
</protein>
<dbReference type="RefSeq" id="XP_003868835.1">
    <property type="nucleotide sequence ID" value="XM_003868787.1"/>
</dbReference>
<feature type="coiled-coil region" evidence="6">
    <location>
        <begin position="66"/>
        <end position="137"/>
    </location>
</feature>
<evidence type="ECO:0000256" key="1">
    <source>
        <dbReference type="ARBA" id="ARBA00010066"/>
    </source>
</evidence>
<dbReference type="GO" id="GO:0016887">
    <property type="term" value="F:ATP hydrolysis activity"/>
    <property type="evidence" value="ECO:0007669"/>
    <property type="project" value="TreeGrafter"/>
</dbReference>
<keyword evidence="8" id="KW-1185">Reference proteome</keyword>
<evidence type="ECO:0000256" key="6">
    <source>
        <dbReference type="SAM" id="Coils"/>
    </source>
</evidence>
<evidence type="ECO:0000256" key="5">
    <source>
        <dbReference type="RuleBase" id="RU364019"/>
    </source>
</evidence>
<dbReference type="AlphaFoldDB" id="H8X371"/>
<dbReference type="Proteomes" id="UP000005018">
    <property type="component" value="Chromosome 3"/>
</dbReference>
<keyword evidence="4 5" id="KW-0406">Ion transport</keyword>
<dbReference type="KEGG" id="cot:CORT_0C05570"/>
<comment type="similarity">
    <text evidence="1 5">Belongs to the V-ATPase G subunit family.</text>
</comment>
<name>H8X371_CANO9</name>
<dbReference type="NCBIfam" id="TIGR01147">
    <property type="entry name" value="V_ATP_synt_G"/>
    <property type="match status" value="1"/>
</dbReference>
<dbReference type="GO" id="GO:0046961">
    <property type="term" value="F:proton-transporting ATPase activity, rotational mechanism"/>
    <property type="evidence" value="ECO:0007669"/>
    <property type="project" value="InterPro"/>
</dbReference>
<reference evidence="7 8" key="1">
    <citation type="journal article" date="2012" name="PLoS ONE">
        <title>Sequence and analysis of the genome of the pathogenic yeast Candida orthopsilosis.</title>
        <authorList>
            <person name="Riccombeni A."/>
            <person name="Vidanes G."/>
            <person name="Proux-Wera E."/>
            <person name="Wolfe K.H."/>
            <person name="Butler G."/>
        </authorList>
    </citation>
    <scope>NUCLEOTIDE SEQUENCE [LARGE SCALE GENOMIC DNA]</scope>
    <source>
        <strain evidence="7 8">Co 90-125</strain>
    </source>
</reference>
<keyword evidence="3 5" id="KW-0375">Hydrogen ion transport</keyword>
<evidence type="ECO:0000256" key="2">
    <source>
        <dbReference type="ARBA" id="ARBA00022448"/>
    </source>
</evidence>
<comment type="subunit">
    <text evidence="5">V-ATPase is a heteromultimeric enzyme made up of two complexes: the ATP-hydrolytic V1 complex and the proton translocation V0 complex.</text>
</comment>
<dbReference type="eggNOG" id="KOG1772">
    <property type="taxonomic scope" value="Eukaryota"/>
</dbReference>
<keyword evidence="2 5" id="KW-0813">Transport</keyword>
<evidence type="ECO:0000256" key="3">
    <source>
        <dbReference type="ARBA" id="ARBA00022781"/>
    </source>
</evidence>
<dbReference type="HOGENOM" id="CLU_125101_2_1_1"/>
<sequence length="152" mass="17827">MIRKLLSHLHFILPIYTFNFVETKKQIRSIRLQPHYNPIMSSGIQSLLKTEKEAAEIVNEARKYRTGRLKTAKQDAQQEIENYKKQKEEELQKFEKDHEGINEQINKEADAEIEKELKTLKEQFEKKKSDVVKLLVEATISPNPQVHINANT</sequence>
<comment type="function">
    <text evidence="5">Subunit of the V1 complex of vacuolar(H+)-ATPase (V-ATPase), a multisubunit enzyme composed of a peripheral complex (V1) that hydrolyzes ATP and a membrane integral complex (V0) that translocates protons. V-ATPase is responsible for acidifying and maintaining the pH of intracellular compartments and in some cell types, is targeted to the plasma membrane, where it is responsible for acidifying the extracellular environment.</text>
</comment>
<dbReference type="PANTHER" id="PTHR12713">
    <property type="entry name" value="VACUOLAR ATP SYNTHASE SUBUNIT G"/>
    <property type="match status" value="1"/>
</dbReference>
<keyword evidence="6" id="KW-0175">Coiled coil</keyword>
<accession>H8X371</accession>
<evidence type="ECO:0000256" key="4">
    <source>
        <dbReference type="ARBA" id="ARBA00023065"/>
    </source>
</evidence>
<organism evidence="7 8">
    <name type="scientific">Candida orthopsilosis (strain 90-125)</name>
    <name type="common">Yeast</name>
    <dbReference type="NCBI Taxonomy" id="1136231"/>
    <lineage>
        <taxon>Eukaryota</taxon>
        <taxon>Fungi</taxon>
        <taxon>Dikarya</taxon>
        <taxon>Ascomycota</taxon>
        <taxon>Saccharomycotina</taxon>
        <taxon>Pichiomycetes</taxon>
        <taxon>Debaryomycetaceae</taxon>
        <taxon>Candida/Lodderomyces clade</taxon>
        <taxon>Candida</taxon>
    </lineage>
</organism>
<dbReference type="Pfam" id="PF03179">
    <property type="entry name" value="V-ATPase_G"/>
    <property type="match status" value="1"/>
</dbReference>
<evidence type="ECO:0000313" key="7">
    <source>
        <dbReference type="EMBL" id="CCG25931.1"/>
    </source>
</evidence>
<evidence type="ECO:0000313" key="8">
    <source>
        <dbReference type="Proteomes" id="UP000005018"/>
    </source>
</evidence>
<dbReference type="EMBL" id="HE681721">
    <property type="protein sequence ID" value="CCG25931.1"/>
    <property type="molecule type" value="Genomic_DNA"/>
</dbReference>
<dbReference type="Gene3D" id="1.20.5.2950">
    <property type="match status" value="1"/>
</dbReference>
<dbReference type="FunFam" id="1.20.5.620:FF:000004">
    <property type="entry name" value="V-type proton ATPase subunit G"/>
    <property type="match status" value="1"/>
</dbReference>
<dbReference type="OrthoDB" id="250802at2759"/>
<dbReference type="InterPro" id="IPR005124">
    <property type="entry name" value="V-ATPase_G"/>
</dbReference>
<dbReference type="GO" id="GO:0000221">
    <property type="term" value="C:vacuolar proton-transporting V-type ATPase, V1 domain"/>
    <property type="evidence" value="ECO:0007669"/>
    <property type="project" value="TreeGrafter"/>
</dbReference>
<dbReference type="FunFam" id="1.20.5.2950:FF:000001">
    <property type="entry name" value="V-type proton ATPase subunit G"/>
    <property type="match status" value="1"/>
</dbReference>
<gene>
    <name evidence="7" type="ORF">CORT_0C05570</name>
</gene>